<feature type="binding site" evidence="8">
    <location>
        <position position="134"/>
    </location>
    <ligand>
        <name>NAD(+)</name>
        <dbReference type="ChEBI" id="CHEBI:57540"/>
    </ligand>
</feature>
<dbReference type="InterPro" id="IPR036291">
    <property type="entry name" value="NAD(P)-bd_dom_sf"/>
</dbReference>
<gene>
    <name evidence="11" type="primary">ald</name>
    <name evidence="11" type="ORF">CWS72_03230</name>
</gene>
<feature type="binding site" evidence="7">
    <location>
        <position position="15"/>
    </location>
    <ligand>
        <name>substrate</name>
    </ligand>
</feature>
<dbReference type="PIRSF" id="PIRSF000183">
    <property type="entry name" value="Alanine_dh"/>
    <property type="match status" value="1"/>
</dbReference>
<dbReference type="InterPro" id="IPR008143">
    <property type="entry name" value="Ala_DH/PNT_CS2"/>
</dbReference>
<dbReference type="SUPFAM" id="SSF52283">
    <property type="entry name" value="Formate/glycerate dehydrogenase catalytic domain-like"/>
    <property type="match status" value="1"/>
</dbReference>
<dbReference type="PANTHER" id="PTHR42795:SF1">
    <property type="entry name" value="ALANINE DEHYDROGENASE"/>
    <property type="match status" value="1"/>
</dbReference>
<evidence type="ECO:0000256" key="2">
    <source>
        <dbReference type="ARBA" id="ARBA00012897"/>
    </source>
</evidence>
<evidence type="ECO:0000256" key="3">
    <source>
        <dbReference type="ARBA" id="ARBA00023002"/>
    </source>
</evidence>
<evidence type="ECO:0000313" key="11">
    <source>
        <dbReference type="EMBL" id="PKU26155.1"/>
    </source>
</evidence>
<dbReference type="Proteomes" id="UP000233293">
    <property type="component" value="Unassembled WGS sequence"/>
</dbReference>
<dbReference type="SMART" id="SM01002">
    <property type="entry name" value="AlaDh_PNT_C"/>
    <property type="match status" value="1"/>
</dbReference>
<feature type="binding site" evidence="8">
    <location>
        <position position="279"/>
    </location>
    <ligand>
        <name>NAD(+)</name>
        <dbReference type="ChEBI" id="CHEBI:57540"/>
    </ligand>
</feature>
<evidence type="ECO:0000256" key="6">
    <source>
        <dbReference type="PIRSR" id="PIRSR000183-1"/>
    </source>
</evidence>
<dbReference type="InterPro" id="IPR008141">
    <property type="entry name" value="Ala_DH"/>
</dbReference>
<keyword evidence="8" id="KW-0547">Nucleotide-binding</keyword>
<comment type="catalytic activity">
    <reaction evidence="5">
        <text>L-alanine + NAD(+) + H2O = pyruvate + NH4(+) + NADH + H(+)</text>
        <dbReference type="Rhea" id="RHEA:18405"/>
        <dbReference type="ChEBI" id="CHEBI:15361"/>
        <dbReference type="ChEBI" id="CHEBI:15377"/>
        <dbReference type="ChEBI" id="CHEBI:15378"/>
        <dbReference type="ChEBI" id="CHEBI:28938"/>
        <dbReference type="ChEBI" id="CHEBI:57540"/>
        <dbReference type="ChEBI" id="CHEBI:57945"/>
        <dbReference type="ChEBI" id="CHEBI:57972"/>
        <dbReference type="EC" id="1.4.1.1"/>
    </reaction>
</comment>
<dbReference type="GO" id="GO:0000286">
    <property type="term" value="F:alanine dehydrogenase activity"/>
    <property type="evidence" value="ECO:0007669"/>
    <property type="project" value="UniProtKB-UniRule"/>
</dbReference>
<evidence type="ECO:0000256" key="1">
    <source>
        <dbReference type="ARBA" id="ARBA00005689"/>
    </source>
</evidence>
<dbReference type="EMBL" id="PIUM01000002">
    <property type="protein sequence ID" value="PKU26155.1"/>
    <property type="molecule type" value="Genomic_DNA"/>
</dbReference>
<evidence type="ECO:0000259" key="10">
    <source>
        <dbReference type="SMART" id="SM01003"/>
    </source>
</evidence>
<dbReference type="CDD" id="cd05305">
    <property type="entry name" value="L-AlaDH"/>
    <property type="match status" value="1"/>
</dbReference>
<reference evidence="12" key="1">
    <citation type="submission" date="2017-12" db="EMBL/GenBank/DDBJ databases">
        <title>Draft genome sequence of Telmatospirillum siberiense 26-4b1T, an acidotolerant peatland alphaproteobacterium potentially involved in sulfur cycling.</title>
        <authorList>
            <person name="Hausmann B."/>
            <person name="Pjevac P."/>
            <person name="Schreck K."/>
            <person name="Herbold C.W."/>
            <person name="Daims H."/>
            <person name="Wagner M."/>
            <person name="Pester M."/>
            <person name="Loy A."/>
        </authorList>
    </citation>
    <scope>NUCLEOTIDE SEQUENCE [LARGE SCALE GENOMIC DNA]</scope>
    <source>
        <strain evidence="12">26-4b1</strain>
    </source>
</reference>
<dbReference type="Pfam" id="PF05222">
    <property type="entry name" value="AlaDh_PNT_N"/>
    <property type="match status" value="1"/>
</dbReference>
<keyword evidence="3 5" id="KW-0560">Oxidoreductase</keyword>
<dbReference type="GO" id="GO:0005886">
    <property type="term" value="C:plasma membrane"/>
    <property type="evidence" value="ECO:0007669"/>
    <property type="project" value="TreeGrafter"/>
</dbReference>
<comment type="caution">
    <text evidence="11">The sequence shown here is derived from an EMBL/GenBank/DDBJ whole genome shotgun (WGS) entry which is preliminary data.</text>
</comment>
<accession>A0A2N3Q0H5</accession>
<keyword evidence="12" id="KW-1185">Reference proteome</keyword>
<feature type="active site" description="Proton donor/acceptor" evidence="6">
    <location>
        <position position="96"/>
    </location>
</feature>
<feature type="domain" description="Alanine dehydrogenase/pyridine nucleotide transhydrogenase NAD(H)-binding" evidence="9">
    <location>
        <begin position="149"/>
        <end position="297"/>
    </location>
</feature>
<dbReference type="SUPFAM" id="SSF51735">
    <property type="entry name" value="NAD(P)-binding Rossmann-fold domains"/>
    <property type="match status" value="1"/>
</dbReference>
<dbReference type="InterPro" id="IPR007698">
    <property type="entry name" value="AlaDH/PNT_NAD(H)-bd"/>
</dbReference>
<sequence>MKIGVPKEIKIGEYRVGLTPESVAEIVSHDHEVLVETGAGAGIGCGDDSYRDAGAVVVANVAAIYEGAELIVKVKEPEEAERRLLTEKHVLFTYLHLAPDPVLTKDLLNSGAVCIAYETITDDHGHLPLLAPMSQVAGRMAIQAGANALEKACGGRGVLLGRVPGVRPAKVTVVGGGVVGESAIETAIGLGAEVTVLDPNLELLERLAKRFGWGLRTVKTNRSAIASSVAESDLVVGAVLIMGATTPKVVTRQMVAAMRPGSVVVDVSIDQGGCFETSRPTSHASPTYVEEGVVHYCVVNMAGAVPWTATYALNNATLPYVLQIADEGYRAALLSSPHFLSGLNVHHGCLTEPSVAREQKLAFMQPEVALAR</sequence>
<feature type="binding site" evidence="8">
    <location>
        <begin position="267"/>
        <end position="270"/>
    </location>
    <ligand>
        <name>NAD(+)</name>
        <dbReference type="ChEBI" id="CHEBI:57540"/>
    </ligand>
</feature>
<dbReference type="Pfam" id="PF01262">
    <property type="entry name" value="AlaDh_PNT_C"/>
    <property type="match status" value="1"/>
</dbReference>
<organism evidence="11 12">
    <name type="scientific">Telmatospirillum siberiense</name>
    <dbReference type="NCBI Taxonomy" id="382514"/>
    <lineage>
        <taxon>Bacteria</taxon>
        <taxon>Pseudomonadati</taxon>
        <taxon>Pseudomonadota</taxon>
        <taxon>Alphaproteobacteria</taxon>
        <taxon>Rhodospirillales</taxon>
        <taxon>Rhodospirillaceae</taxon>
        <taxon>Telmatospirillum</taxon>
    </lineage>
</organism>
<dbReference type="InterPro" id="IPR007886">
    <property type="entry name" value="AlaDH/PNT_N"/>
</dbReference>
<evidence type="ECO:0000256" key="4">
    <source>
        <dbReference type="ARBA" id="ARBA00023027"/>
    </source>
</evidence>
<feature type="binding site" evidence="8">
    <location>
        <position position="198"/>
    </location>
    <ligand>
        <name>NAD(+)</name>
        <dbReference type="ChEBI" id="CHEBI:57540"/>
    </ligand>
</feature>
<feature type="active site" description="Proton donor/acceptor" evidence="6">
    <location>
        <position position="270"/>
    </location>
</feature>
<dbReference type="EC" id="1.4.1.1" evidence="2 5"/>
<feature type="binding site" evidence="8">
    <location>
        <begin position="298"/>
        <end position="301"/>
    </location>
    <ligand>
        <name>NAD(+)</name>
        <dbReference type="ChEBI" id="CHEBI:57540"/>
    </ligand>
</feature>
<dbReference type="SMART" id="SM01003">
    <property type="entry name" value="AlaDh_PNT_N"/>
    <property type="match status" value="1"/>
</dbReference>
<dbReference type="RefSeq" id="WP_101249116.1">
    <property type="nucleotide sequence ID" value="NZ_PIUM01000002.1"/>
</dbReference>
<dbReference type="PANTHER" id="PTHR42795">
    <property type="entry name" value="ALANINE DEHYDROGENASE"/>
    <property type="match status" value="1"/>
</dbReference>
<name>A0A2N3Q0H5_9PROT</name>
<comment type="similarity">
    <text evidence="1 5">Belongs to the AlaDH/PNT family.</text>
</comment>
<dbReference type="Gene3D" id="3.40.50.720">
    <property type="entry name" value="NAD(P)-binding Rossmann-like Domain"/>
    <property type="match status" value="2"/>
</dbReference>
<dbReference type="GO" id="GO:0042853">
    <property type="term" value="P:L-alanine catabolic process"/>
    <property type="evidence" value="ECO:0007669"/>
    <property type="project" value="InterPro"/>
</dbReference>
<evidence type="ECO:0000256" key="5">
    <source>
        <dbReference type="PIRNR" id="PIRNR000183"/>
    </source>
</evidence>
<evidence type="ECO:0000256" key="7">
    <source>
        <dbReference type="PIRSR" id="PIRSR000183-2"/>
    </source>
</evidence>
<proteinExistence type="inferred from homology"/>
<dbReference type="GO" id="GO:0000166">
    <property type="term" value="F:nucleotide binding"/>
    <property type="evidence" value="ECO:0007669"/>
    <property type="project" value="UniProtKB-KW"/>
</dbReference>
<dbReference type="AlphaFoldDB" id="A0A2N3Q0H5"/>
<dbReference type="PROSITE" id="PS00837">
    <property type="entry name" value="ALADH_PNT_2"/>
    <property type="match status" value="1"/>
</dbReference>
<protein>
    <recommendedName>
        <fullName evidence="2 5">Alanine dehydrogenase</fullName>
        <ecNumber evidence="2 5">1.4.1.1</ecNumber>
    </recommendedName>
</protein>
<evidence type="ECO:0000313" key="12">
    <source>
        <dbReference type="Proteomes" id="UP000233293"/>
    </source>
</evidence>
<dbReference type="OrthoDB" id="9804592at2"/>
<evidence type="ECO:0000259" key="9">
    <source>
        <dbReference type="SMART" id="SM01002"/>
    </source>
</evidence>
<feature type="binding site" evidence="7">
    <location>
        <position position="75"/>
    </location>
    <ligand>
        <name>substrate</name>
    </ligand>
</feature>
<dbReference type="FunFam" id="3.40.50.720:FF:000049">
    <property type="entry name" value="Alanine dehydrogenase"/>
    <property type="match status" value="1"/>
</dbReference>
<feature type="binding site" evidence="8">
    <location>
        <begin position="239"/>
        <end position="240"/>
    </location>
    <ligand>
        <name>NAD(+)</name>
        <dbReference type="ChEBI" id="CHEBI:57540"/>
    </ligand>
</feature>
<dbReference type="NCBIfam" id="TIGR00518">
    <property type="entry name" value="alaDH"/>
    <property type="match status" value="1"/>
</dbReference>
<evidence type="ECO:0000256" key="8">
    <source>
        <dbReference type="PIRSR" id="PIRSR000183-3"/>
    </source>
</evidence>
<feature type="domain" description="Alanine dehydrogenase/pyridine nucleotide transhydrogenase N-terminal" evidence="10">
    <location>
        <begin position="4"/>
        <end position="137"/>
    </location>
</feature>
<keyword evidence="4 5" id="KW-0520">NAD</keyword>